<accession>A0A1N6GCH4</accession>
<evidence type="ECO:0000313" key="2">
    <source>
        <dbReference type="Proteomes" id="UP000185221"/>
    </source>
</evidence>
<dbReference type="RefSeq" id="WP_074225893.1">
    <property type="nucleotide sequence ID" value="NZ_FSRC01000002.1"/>
</dbReference>
<dbReference type="AlphaFoldDB" id="A0A1N6GCH4"/>
<sequence>MKKFVTKSIIYLTLTLLIANVLAFIGLRVLGKSDFFKTTYLVHHFTPNQAFELTVFGSSRSLAAIDTKLIGEAIDGLSVNFSMDYTALPSTLLMLEHFYAQGYSSEWVVVSLDLPDFETSKTIISENDHRFLPYVSEEYIQRYFKKYEEGWVKPLFSSQFFPVLGYAYYNMELLPPAGLALFKPNYKYLFDELGNYQYPDYLAQEVMPEPRFFETELPNPILDKISELTQKNGSKLIIYIAPYLRDDIQVNNSSFRVINHSRKINEPKYFSDYIHVVNSGKKLATEAFIEDFNMLKSSF</sequence>
<dbReference type="Proteomes" id="UP000185221">
    <property type="component" value="Unassembled WGS sequence"/>
</dbReference>
<protein>
    <submittedName>
        <fullName evidence="1">Uncharacterized protein</fullName>
    </submittedName>
</protein>
<keyword evidence="2" id="KW-1185">Reference proteome</keyword>
<organism evidence="1 2">
    <name type="scientific">Algoriphagus halophilus</name>
    <dbReference type="NCBI Taxonomy" id="226505"/>
    <lineage>
        <taxon>Bacteria</taxon>
        <taxon>Pseudomonadati</taxon>
        <taxon>Bacteroidota</taxon>
        <taxon>Cytophagia</taxon>
        <taxon>Cytophagales</taxon>
        <taxon>Cyclobacteriaceae</taxon>
        <taxon>Algoriphagus</taxon>
    </lineage>
</organism>
<dbReference type="STRING" id="226505.SAMN05444394_3136"/>
<dbReference type="OrthoDB" id="821920at2"/>
<evidence type="ECO:0000313" key="1">
    <source>
        <dbReference type="EMBL" id="SIO05213.1"/>
    </source>
</evidence>
<name>A0A1N6GCH4_9BACT</name>
<proteinExistence type="predicted"/>
<gene>
    <name evidence="1" type="ORF">SAMN05444394_3136</name>
</gene>
<reference evidence="2" key="1">
    <citation type="submission" date="2016-11" db="EMBL/GenBank/DDBJ databases">
        <authorList>
            <person name="Varghese N."/>
            <person name="Submissions S."/>
        </authorList>
    </citation>
    <scope>NUCLEOTIDE SEQUENCE [LARGE SCALE GENOMIC DNA]</scope>
    <source>
        <strain evidence="2">DSM 15292</strain>
    </source>
</reference>
<dbReference type="EMBL" id="FSRC01000002">
    <property type="protein sequence ID" value="SIO05213.1"/>
    <property type="molecule type" value="Genomic_DNA"/>
</dbReference>